<dbReference type="PRINTS" id="PR00067">
    <property type="entry name" value="CATALASE"/>
</dbReference>
<dbReference type="PANTHER" id="PTHR45662:SF13">
    <property type="entry name" value="PHOSPHOINOSITIDE PHOSPHATASE SAC6-LIKE"/>
    <property type="match status" value="1"/>
</dbReference>
<feature type="transmembrane region" description="Helical" evidence="1">
    <location>
        <begin position="97"/>
        <end position="121"/>
    </location>
</feature>
<keyword evidence="1" id="KW-1133">Transmembrane helix</keyword>
<dbReference type="InterPro" id="IPR020835">
    <property type="entry name" value="Catalase_sf"/>
</dbReference>
<reference evidence="3 4" key="1">
    <citation type="journal article" date="2021" name="bioRxiv">
        <title>Chromosome-scale and haplotype-resolved genome assembly of a tetraploid potato cultivar.</title>
        <authorList>
            <person name="Sun H."/>
            <person name="Jiao W.-B."/>
            <person name="Krause K."/>
            <person name="Campoy J.A."/>
            <person name="Goel M."/>
            <person name="Folz-Donahue K."/>
            <person name="Kukat C."/>
            <person name="Huettel B."/>
            <person name="Schneeberger K."/>
        </authorList>
    </citation>
    <scope>NUCLEOTIDE SEQUENCE [LARGE SCALE GENOMIC DNA]</scope>
    <source>
        <strain evidence="3">SolTubOtavaFocal</strain>
        <tissue evidence="3">Leaves</tissue>
    </source>
</reference>
<dbReference type="PROSITE" id="PS51402">
    <property type="entry name" value="CATALASE_3"/>
    <property type="match status" value="1"/>
</dbReference>
<dbReference type="EMBL" id="JAIVGD010000001">
    <property type="protein sequence ID" value="KAH0783227.1"/>
    <property type="molecule type" value="Genomic_DNA"/>
</dbReference>
<sequence length="474" mass="54410">MMEKGDPSHKLYTGMRLWEFPDQYVVEPTDGSCSSCSEISRVDGSVKLIGSYVLVITDREYVGSYFWHLIFKVSLMKFILAISLSRTLLLNRKTWELSFWHCLMLYIGPMVPCCLRITIWWKNLPTLTGNVSQNVLFMPESTPVIVKFSTVIHERGSPETLRDPCGFSVKLYTREGNFDLVGSNFPIILIRYYSKCAFSLAWKFIHIEIVHLICSYVLVITDRECVGSYFGHPIFKVSSMKFFPCDQSLKSSTAEQVDSRFVWNNYMMEQLIDNKLLQSLHYEGDFLLIVLKSLIQKQSALGTAKPKEIYESINYRLASDSPDSLSYGISTREKNAPIGNHRGEKNLVLSAWGDESLLSEAYINPHYDSNPKNLSENTVMNHLSLCQRKLSEDIVDYDLLKDLFSGQSFEWILPLHSSVASEDQKKVFMRPPENIGKESCFLLRKVVDFRNCQAWLKIGYLKQMQGNVEAELDV</sequence>
<dbReference type="PANTHER" id="PTHR45662">
    <property type="entry name" value="PHOSPHATIDYLINOSITIDE PHOSPHATASE SAC1"/>
    <property type="match status" value="1"/>
</dbReference>
<protein>
    <recommendedName>
        <fullName evidence="2">Catalase core domain-containing protein</fullName>
    </recommendedName>
</protein>
<comment type="caution">
    <text evidence="3">The sequence shown here is derived from an EMBL/GenBank/DDBJ whole genome shotgun (WGS) entry which is preliminary data.</text>
</comment>
<dbReference type="Pfam" id="PF00199">
    <property type="entry name" value="Catalase"/>
    <property type="match status" value="1"/>
</dbReference>
<keyword evidence="1" id="KW-0812">Transmembrane</keyword>
<accession>A0ABQ7WTB1</accession>
<keyword evidence="1" id="KW-0472">Membrane</keyword>
<keyword evidence="4" id="KW-1185">Reference proteome</keyword>
<evidence type="ECO:0000256" key="1">
    <source>
        <dbReference type="SAM" id="Phobius"/>
    </source>
</evidence>
<dbReference type="SUPFAM" id="SSF56634">
    <property type="entry name" value="Heme-dependent catalase-like"/>
    <property type="match status" value="1"/>
</dbReference>
<proteinExistence type="predicted"/>
<evidence type="ECO:0000259" key="2">
    <source>
        <dbReference type="Pfam" id="PF00199"/>
    </source>
</evidence>
<gene>
    <name evidence="3" type="ORF">KY290_002825</name>
</gene>
<feature type="transmembrane region" description="Helical" evidence="1">
    <location>
        <begin position="65"/>
        <end position="85"/>
    </location>
</feature>
<feature type="domain" description="Catalase core" evidence="2">
    <location>
        <begin position="140"/>
        <end position="191"/>
    </location>
</feature>
<name>A0ABQ7WTB1_SOLTU</name>
<dbReference type="InterPro" id="IPR011614">
    <property type="entry name" value="Catalase_core"/>
</dbReference>
<dbReference type="Proteomes" id="UP000826656">
    <property type="component" value="Unassembled WGS sequence"/>
</dbReference>
<evidence type="ECO:0000313" key="3">
    <source>
        <dbReference type="EMBL" id="KAH0783227.1"/>
    </source>
</evidence>
<dbReference type="InterPro" id="IPR018028">
    <property type="entry name" value="Catalase"/>
</dbReference>
<dbReference type="Gene3D" id="2.40.180.10">
    <property type="entry name" value="Catalase core domain"/>
    <property type="match status" value="1"/>
</dbReference>
<organism evidence="3 4">
    <name type="scientific">Solanum tuberosum</name>
    <name type="common">Potato</name>
    <dbReference type="NCBI Taxonomy" id="4113"/>
    <lineage>
        <taxon>Eukaryota</taxon>
        <taxon>Viridiplantae</taxon>
        <taxon>Streptophyta</taxon>
        <taxon>Embryophyta</taxon>
        <taxon>Tracheophyta</taxon>
        <taxon>Spermatophyta</taxon>
        <taxon>Magnoliopsida</taxon>
        <taxon>eudicotyledons</taxon>
        <taxon>Gunneridae</taxon>
        <taxon>Pentapetalae</taxon>
        <taxon>asterids</taxon>
        <taxon>lamiids</taxon>
        <taxon>Solanales</taxon>
        <taxon>Solanaceae</taxon>
        <taxon>Solanoideae</taxon>
        <taxon>Solaneae</taxon>
        <taxon>Solanum</taxon>
    </lineage>
</organism>
<evidence type="ECO:0000313" key="4">
    <source>
        <dbReference type="Proteomes" id="UP000826656"/>
    </source>
</evidence>